<feature type="compositionally biased region" description="Basic and acidic residues" evidence="1">
    <location>
        <begin position="273"/>
        <end position="287"/>
    </location>
</feature>
<feature type="region of interest" description="Disordered" evidence="1">
    <location>
        <begin position="263"/>
        <end position="287"/>
    </location>
</feature>
<dbReference type="Gene3D" id="1.20.144.10">
    <property type="entry name" value="Phosphatidic acid phosphatase type 2/haloperoxidase"/>
    <property type="match status" value="1"/>
</dbReference>
<dbReference type="OrthoDB" id="9813524at2"/>
<dbReference type="InterPro" id="IPR036938">
    <property type="entry name" value="PAP2/HPO_sf"/>
</dbReference>
<feature type="transmembrane region" description="Helical" evidence="2">
    <location>
        <begin position="199"/>
        <end position="217"/>
    </location>
</feature>
<keyword evidence="2" id="KW-0812">Transmembrane</keyword>
<protein>
    <submittedName>
        <fullName evidence="4">Lipid A 4'-phosphatase</fullName>
    </submittedName>
</protein>
<keyword evidence="2" id="KW-0472">Membrane</keyword>
<reference evidence="4 5" key="1">
    <citation type="submission" date="2019-03" db="EMBL/GenBank/DDBJ databases">
        <title>Genomic Encyclopedia of Type Strains, Phase IV (KMG-IV): sequencing the most valuable type-strain genomes for metagenomic binning, comparative biology and taxonomic classification.</title>
        <authorList>
            <person name="Goeker M."/>
        </authorList>
    </citation>
    <scope>NUCLEOTIDE SEQUENCE [LARGE SCALE GENOMIC DNA]</scope>
    <source>
        <strain evidence="4 5">DSM 4868</strain>
    </source>
</reference>
<organism evidence="4 5">
    <name type="scientific">Rhodovulum euryhalinum</name>
    <dbReference type="NCBI Taxonomy" id="35805"/>
    <lineage>
        <taxon>Bacteria</taxon>
        <taxon>Pseudomonadati</taxon>
        <taxon>Pseudomonadota</taxon>
        <taxon>Alphaproteobacteria</taxon>
        <taxon>Rhodobacterales</taxon>
        <taxon>Paracoccaceae</taxon>
        <taxon>Rhodovulum</taxon>
    </lineage>
</organism>
<dbReference type="Pfam" id="PF01569">
    <property type="entry name" value="PAP2"/>
    <property type="match status" value="1"/>
</dbReference>
<accession>A0A4R2KGZ9</accession>
<feature type="transmembrane region" description="Helical" evidence="2">
    <location>
        <begin position="86"/>
        <end position="105"/>
    </location>
</feature>
<dbReference type="InterPro" id="IPR000326">
    <property type="entry name" value="PAP2/HPO"/>
</dbReference>
<dbReference type="AlphaFoldDB" id="A0A4R2KGZ9"/>
<name>A0A4R2KGZ9_9RHOB</name>
<comment type="caution">
    <text evidence="4">The sequence shown here is derived from an EMBL/GenBank/DDBJ whole genome shotgun (WGS) entry which is preliminary data.</text>
</comment>
<dbReference type="CDD" id="cd03396">
    <property type="entry name" value="PAP2_like_6"/>
    <property type="match status" value="1"/>
</dbReference>
<feature type="transmembrane region" description="Helical" evidence="2">
    <location>
        <begin position="172"/>
        <end position="193"/>
    </location>
</feature>
<dbReference type="EMBL" id="SLWW01000006">
    <property type="protein sequence ID" value="TCO71587.1"/>
    <property type="molecule type" value="Genomic_DNA"/>
</dbReference>
<evidence type="ECO:0000259" key="3">
    <source>
        <dbReference type="Pfam" id="PF01569"/>
    </source>
</evidence>
<keyword evidence="5" id="KW-1185">Reference proteome</keyword>
<gene>
    <name evidence="4" type="ORF">EV655_10679</name>
</gene>
<feature type="transmembrane region" description="Helical" evidence="2">
    <location>
        <begin position="53"/>
        <end position="74"/>
    </location>
</feature>
<evidence type="ECO:0000256" key="2">
    <source>
        <dbReference type="SAM" id="Phobius"/>
    </source>
</evidence>
<sequence>MSVGRVFLVVWLAASLVFAVLPGIDLAVARVFFVEGEGFVLGDVRQLQLIREGLWNLANLVGFVALAFGIHALLSRRTCRVPGRVWGYAVTLILVVPIGIVNGILKEFWGRARPDDVTEFGGPLAFTPPWEIAGQCARNCSFVSGEAASAATMAILIGLFAWNAVPGGRRPYLVAVLVAIALGAGMLRVSFGRHFLSDVLWADIIVLTMAWALARAFRLRDVIDRITFGAVAADARTAAHDLAAVARAFSHFARALARELRAGSGGRAPKVADAPESRDVDATPRKT</sequence>
<keyword evidence="2" id="KW-1133">Transmembrane helix</keyword>
<evidence type="ECO:0000313" key="4">
    <source>
        <dbReference type="EMBL" id="TCO71587.1"/>
    </source>
</evidence>
<evidence type="ECO:0000313" key="5">
    <source>
        <dbReference type="Proteomes" id="UP000295142"/>
    </source>
</evidence>
<dbReference type="RefSeq" id="WP_132543864.1">
    <property type="nucleotide sequence ID" value="NZ_SLWW01000006.1"/>
</dbReference>
<dbReference type="SUPFAM" id="SSF48317">
    <property type="entry name" value="Acid phosphatase/Vanadium-dependent haloperoxidase"/>
    <property type="match status" value="1"/>
</dbReference>
<evidence type="ECO:0000256" key="1">
    <source>
        <dbReference type="SAM" id="MobiDB-lite"/>
    </source>
</evidence>
<feature type="transmembrane region" description="Helical" evidence="2">
    <location>
        <begin position="147"/>
        <end position="165"/>
    </location>
</feature>
<feature type="domain" description="Phosphatidic acid phosphatase type 2/haloperoxidase" evidence="3">
    <location>
        <begin position="86"/>
        <end position="217"/>
    </location>
</feature>
<dbReference type="Proteomes" id="UP000295142">
    <property type="component" value="Unassembled WGS sequence"/>
</dbReference>
<proteinExistence type="predicted"/>